<reference evidence="2 3" key="1">
    <citation type="journal article" date="2019" name="Sci. Rep.">
        <title>Orb-weaving spider Araneus ventricosus genome elucidates the spidroin gene catalogue.</title>
        <authorList>
            <person name="Kono N."/>
            <person name="Nakamura H."/>
            <person name="Ohtoshi R."/>
            <person name="Moran D.A.P."/>
            <person name="Shinohara A."/>
            <person name="Yoshida Y."/>
            <person name="Fujiwara M."/>
            <person name="Mori M."/>
            <person name="Tomita M."/>
            <person name="Arakawa K."/>
        </authorList>
    </citation>
    <scope>NUCLEOTIDE SEQUENCE [LARGE SCALE GENOMIC DNA]</scope>
</reference>
<proteinExistence type="predicted"/>
<keyword evidence="3" id="KW-1185">Reference proteome</keyword>
<dbReference type="Proteomes" id="UP000499080">
    <property type="component" value="Unassembled WGS sequence"/>
</dbReference>
<dbReference type="EMBL" id="BGPR01000414">
    <property type="protein sequence ID" value="GBM18934.1"/>
    <property type="molecule type" value="Genomic_DNA"/>
</dbReference>
<organism evidence="2 3">
    <name type="scientific">Araneus ventricosus</name>
    <name type="common">Orbweaver spider</name>
    <name type="synonym">Epeira ventricosa</name>
    <dbReference type="NCBI Taxonomy" id="182803"/>
    <lineage>
        <taxon>Eukaryota</taxon>
        <taxon>Metazoa</taxon>
        <taxon>Ecdysozoa</taxon>
        <taxon>Arthropoda</taxon>
        <taxon>Chelicerata</taxon>
        <taxon>Arachnida</taxon>
        <taxon>Araneae</taxon>
        <taxon>Araneomorphae</taxon>
        <taxon>Entelegynae</taxon>
        <taxon>Araneoidea</taxon>
        <taxon>Araneidae</taxon>
        <taxon>Araneus</taxon>
    </lineage>
</organism>
<feature type="region of interest" description="Disordered" evidence="1">
    <location>
        <begin position="53"/>
        <end position="76"/>
    </location>
</feature>
<gene>
    <name evidence="2" type="ORF">AVEN_1563_1</name>
</gene>
<evidence type="ECO:0000256" key="1">
    <source>
        <dbReference type="SAM" id="MobiDB-lite"/>
    </source>
</evidence>
<sequence length="91" mass="10363">MKLLPVSSRTKTLVRTRKNLPTTTVLRKGHPDVHVPGYQLLVDDEIIANVIDNQGPCDDEEEPRFNDRTEKGSSSEEACHCLETTMKWLEQ</sequence>
<dbReference type="OrthoDB" id="125347at2759"/>
<feature type="compositionally biased region" description="Basic and acidic residues" evidence="1">
    <location>
        <begin position="63"/>
        <end position="76"/>
    </location>
</feature>
<accession>A0A4Y2DT98</accession>
<comment type="caution">
    <text evidence="2">The sequence shown here is derived from an EMBL/GenBank/DDBJ whole genome shotgun (WGS) entry which is preliminary data.</text>
</comment>
<name>A0A4Y2DT98_ARAVE</name>
<dbReference type="AlphaFoldDB" id="A0A4Y2DT98"/>
<evidence type="ECO:0000313" key="3">
    <source>
        <dbReference type="Proteomes" id="UP000499080"/>
    </source>
</evidence>
<protein>
    <submittedName>
        <fullName evidence="2">Uncharacterized protein</fullName>
    </submittedName>
</protein>
<evidence type="ECO:0000313" key="2">
    <source>
        <dbReference type="EMBL" id="GBM18934.1"/>
    </source>
</evidence>